<name>A0A518BAZ1_9BACT</name>
<dbReference type="OrthoDB" id="215081at2"/>
<keyword evidence="3" id="KW-1185">Reference proteome</keyword>
<gene>
    <name evidence="2" type="ORF">Pan216_49960</name>
</gene>
<feature type="chain" id="PRO_5021711277" description="DUF2147 domain-containing protein" evidence="1">
    <location>
        <begin position="20"/>
        <end position="128"/>
    </location>
</feature>
<evidence type="ECO:0000313" key="2">
    <source>
        <dbReference type="EMBL" id="QDU64107.1"/>
    </source>
</evidence>
<keyword evidence="1" id="KW-0732">Signal</keyword>
<feature type="signal peptide" evidence="1">
    <location>
        <begin position="1"/>
        <end position="19"/>
    </location>
</feature>
<protein>
    <recommendedName>
        <fullName evidence="4">DUF2147 domain-containing protein</fullName>
    </recommendedName>
</protein>
<reference evidence="2 3" key="1">
    <citation type="submission" date="2019-02" db="EMBL/GenBank/DDBJ databases">
        <title>Deep-cultivation of Planctomycetes and their phenomic and genomic characterization uncovers novel biology.</title>
        <authorList>
            <person name="Wiegand S."/>
            <person name="Jogler M."/>
            <person name="Boedeker C."/>
            <person name="Pinto D."/>
            <person name="Vollmers J."/>
            <person name="Rivas-Marin E."/>
            <person name="Kohn T."/>
            <person name="Peeters S.H."/>
            <person name="Heuer A."/>
            <person name="Rast P."/>
            <person name="Oberbeckmann S."/>
            <person name="Bunk B."/>
            <person name="Jeske O."/>
            <person name="Meyerdierks A."/>
            <person name="Storesund J.E."/>
            <person name="Kallscheuer N."/>
            <person name="Luecker S."/>
            <person name="Lage O.M."/>
            <person name="Pohl T."/>
            <person name="Merkel B.J."/>
            <person name="Hornburger P."/>
            <person name="Mueller R.-W."/>
            <person name="Bruemmer F."/>
            <person name="Labrenz M."/>
            <person name="Spormann A.M."/>
            <person name="Op den Camp H."/>
            <person name="Overmann J."/>
            <person name="Amann R."/>
            <person name="Jetten M.S.M."/>
            <person name="Mascher T."/>
            <person name="Medema M.H."/>
            <person name="Devos D.P."/>
            <person name="Kaster A.-K."/>
            <person name="Ovreas L."/>
            <person name="Rohde M."/>
            <person name="Galperin M.Y."/>
            <person name="Jogler C."/>
        </authorList>
    </citation>
    <scope>NUCLEOTIDE SEQUENCE [LARGE SCALE GENOMIC DNA]</scope>
    <source>
        <strain evidence="2 3">Pan216</strain>
    </source>
</reference>
<dbReference type="EMBL" id="CP036279">
    <property type="protein sequence ID" value="QDU64107.1"/>
    <property type="molecule type" value="Genomic_DNA"/>
</dbReference>
<dbReference type="AlphaFoldDB" id="A0A518BAZ1"/>
<organism evidence="2 3">
    <name type="scientific">Kolteria novifilia</name>
    <dbReference type="NCBI Taxonomy" id="2527975"/>
    <lineage>
        <taxon>Bacteria</taxon>
        <taxon>Pseudomonadati</taxon>
        <taxon>Planctomycetota</taxon>
        <taxon>Planctomycetia</taxon>
        <taxon>Kolteriales</taxon>
        <taxon>Kolteriaceae</taxon>
        <taxon>Kolteria</taxon>
    </lineage>
</organism>
<dbReference type="KEGG" id="knv:Pan216_49960"/>
<accession>A0A518BAZ1</accession>
<proteinExistence type="predicted"/>
<evidence type="ECO:0000256" key="1">
    <source>
        <dbReference type="SAM" id="SignalP"/>
    </source>
</evidence>
<sequence precursor="true">MKSLLIAALATLIATPLFAAESAKTWEGTWNNRKYGTSGPLRCVATPGEDGVWTATFTGTFQGDPFKYDVTFDSKKSGRNQELKGTAVIRGHDYEWIGQMRGNKLLGKYRASVGYYGEFQLTEVRSRR</sequence>
<dbReference type="Proteomes" id="UP000317093">
    <property type="component" value="Chromosome"/>
</dbReference>
<dbReference type="RefSeq" id="WP_145262074.1">
    <property type="nucleotide sequence ID" value="NZ_CP036279.1"/>
</dbReference>
<evidence type="ECO:0008006" key="4">
    <source>
        <dbReference type="Google" id="ProtNLM"/>
    </source>
</evidence>
<evidence type="ECO:0000313" key="3">
    <source>
        <dbReference type="Proteomes" id="UP000317093"/>
    </source>
</evidence>